<dbReference type="CDD" id="cd03020">
    <property type="entry name" value="DsbA_DsbC_DsbG"/>
    <property type="match status" value="1"/>
</dbReference>
<sequence precursor="true">MKKSVLCFSLLLALISGNALADDGAIHGTMKKLGIKVESIKPSPIVGLNTIVTEQGIIYLSDDGKYLLQGPIYDVSGNSPVNVSNQLLMKKLEAMKDQMIVYKALEEKHVVTVFTDITCGYCHKLHENMKEYNKLGITIRYLAFPRQGMKHKSAEEMQSIWCSATPQKSLDAAFKNDDISPIKGCKVDIANHYKLGLQFGVQGTPAIILEDGNLLGGYMPPEALAKTLDQSGK</sequence>
<feature type="signal peptide" evidence="7">
    <location>
        <begin position="1"/>
        <end position="21"/>
    </location>
</feature>
<dbReference type="Gene3D" id="3.40.30.10">
    <property type="entry name" value="Glutaredoxin"/>
    <property type="match status" value="1"/>
</dbReference>
<dbReference type="InterPro" id="IPR033954">
    <property type="entry name" value="DiS-bond_Isoase_DsbC/G"/>
</dbReference>
<accession>A0A1C0U5Q4</accession>
<dbReference type="STRING" id="286156.Ppb6_01665"/>
<dbReference type="PANTHER" id="PTHR35272:SF3">
    <property type="entry name" value="THIOL:DISULFIDE INTERCHANGE PROTEIN DSBC"/>
    <property type="match status" value="1"/>
</dbReference>
<dbReference type="Pfam" id="PF10411">
    <property type="entry name" value="DsbC_N"/>
    <property type="match status" value="1"/>
</dbReference>
<dbReference type="SUPFAM" id="SSF52833">
    <property type="entry name" value="Thioredoxin-like"/>
    <property type="match status" value="1"/>
</dbReference>
<dbReference type="SUPFAM" id="SSF54423">
    <property type="entry name" value="DsbC/DsbG N-terminal domain-like"/>
    <property type="match status" value="1"/>
</dbReference>
<dbReference type="PROSITE" id="PS00194">
    <property type="entry name" value="THIOREDOXIN_1"/>
    <property type="match status" value="1"/>
</dbReference>
<dbReference type="InterPro" id="IPR036249">
    <property type="entry name" value="Thioredoxin-like_sf"/>
</dbReference>
<dbReference type="GO" id="GO:0042597">
    <property type="term" value="C:periplasmic space"/>
    <property type="evidence" value="ECO:0007669"/>
    <property type="project" value="UniProtKB-SubCell"/>
</dbReference>
<gene>
    <name evidence="10" type="primary">dsbC</name>
    <name evidence="10" type="ORF">Ppb6_01665</name>
</gene>
<dbReference type="InterPro" id="IPR009094">
    <property type="entry name" value="DiS-bond_isomerase_DsbC/G_N_sf"/>
</dbReference>
<dbReference type="InterPro" id="IPR017937">
    <property type="entry name" value="Thioredoxin_CS"/>
</dbReference>
<evidence type="ECO:0000313" key="11">
    <source>
        <dbReference type="Proteomes" id="UP000093476"/>
    </source>
</evidence>
<comment type="subcellular location">
    <subcellularLocation>
        <location evidence="1 7">Periplasm</location>
    </subcellularLocation>
</comment>
<dbReference type="Gene3D" id="3.10.450.70">
    <property type="entry name" value="Disulphide bond isomerase, DsbC/G, N-terminal"/>
    <property type="match status" value="1"/>
</dbReference>
<keyword evidence="5" id="KW-1015">Disulfide bond</keyword>
<dbReference type="NCBIfam" id="NF008129">
    <property type="entry name" value="PRK10877.1"/>
    <property type="match status" value="1"/>
</dbReference>
<dbReference type="PANTHER" id="PTHR35272">
    <property type="entry name" value="THIOL:DISULFIDE INTERCHANGE PROTEIN DSBC-RELATED"/>
    <property type="match status" value="1"/>
</dbReference>
<evidence type="ECO:0000256" key="6">
    <source>
        <dbReference type="ARBA" id="ARBA00023284"/>
    </source>
</evidence>
<proteinExistence type="inferred from homology"/>
<evidence type="ECO:0000313" key="10">
    <source>
        <dbReference type="EMBL" id="OCQ53264.1"/>
    </source>
</evidence>
<evidence type="ECO:0000256" key="1">
    <source>
        <dbReference type="ARBA" id="ARBA00004418"/>
    </source>
</evidence>
<comment type="similarity">
    <text evidence="2 7">Belongs to the thioredoxin family. DsbC subfamily.</text>
</comment>
<evidence type="ECO:0000256" key="7">
    <source>
        <dbReference type="RuleBase" id="RU364038"/>
    </source>
</evidence>
<evidence type="ECO:0000256" key="5">
    <source>
        <dbReference type="ARBA" id="ARBA00023157"/>
    </source>
</evidence>
<evidence type="ECO:0000256" key="4">
    <source>
        <dbReference type="ARBA" id="ARBA00022764"/>
    </source>
</evidence>
<evidence type="ECO:0000256" key="2">
    <source>
        <dbReference type="ARBA" id="ARBA00009813"/>
    </source>
</evidence>
<comment type="caution">
    <text evidence="10">The sequence shown here is derived from an EMBL/GenBank/DDBJ whole genome shotgun (WGS) entry which is preliminary data.</text>
</comment>
<keyword evidence="4 7" id="KW-0574">Periplasm</keyword>
<feature type="domain" description="Thioredoxin-like fold" evidence="9">
    <location>
        <begin position="105"/>
        <end position="228"/>
    </location>
</feature>
<keyword evidence="11" id="KW-1185">Reference proteome</keyword>
<feature type="chain" id="PRO_5010004981" description="Thiol:disulfide interchange protein" evidence="7">
    <location>
        <begin position="22"/>
        <end position="233"/>
    </location>
</feature>
<name>A0A1C0U5Q4_9GAMM</name>
<dbReference type="InterPro" id="IPR018950">
    <property type="entry name" value="DiS-bond_isomerase_DsbC/G_N"/>
</dbReference>
<evidence type="ECO:0000259" key="8">
    <source>
        <dbReference type="Pfam" id="PF10411"/>
    </source>
</evidence>
<reference evidence="10 11" key="1">
    <citation type="submission" date="2015-12" db="EMBL/GenBank/DDBJ databases">
        <title>Genome comparisons provide insights into the role of secondary metabolites in the pathogenic phase of the Photorhabdus life cycle.</title>
        <authorList>
            <person name="Tobias N.J."/>
            <person name="Mishra B."/>
            <person name="Gupta D.K."/>
            <person name="Thines M."/>
            <person name="Stinear T.P."/>
            <person name="Bode H.B."/>
        </authorList>
    </citation>
    <scope>NUCLEOTIDE SEQUENCE [LARGE SCALE GENOMIC DNA]</scope>
    <source>
        <strain evidence="10 11">PB68.1</strain>
    </source>
</reference>
<comment type="function">
    <text evidence="7">Required for disulfide bond formation in some periplasmic proteins. Acts by transferring its disulfide bond to other proteins and is reduced in the process.</text>
</comment>
<protein>
    <recommendedName>
        <fullName evidence="7">Thiol:disulfide interchange protein</fullName>
    </recommendedName>
</protein>
<dbReference type="RefSeq" id="WP_065822865.1">
    <property type="nucleotide sequence ID" value="NZ_CAWMQZ010000051.1"/>
</dbReference>
<keyword evidence="3 7" id="KW-0732">Signal</keyword>
<evidence type="ECO:0000259" key="9">
    <source>
        <dbReference type="Pfam" id="PF13098"/>
    </source>
</evidence>
<organism evidence="10 11">
    <name type="scientific">Photorhabdus australis subsp. thailandensis</name>
    <dbReference type="NCBI Taxonomy" id="2805096"/>
    <lineage>
        <taxon>Bacteria</taxon>
        <taxon>Pseudomonadati</taxon>
        <taxon>Pseudomonadota</taxon>
        <taxon>Gammaproteobacteria</taxon>
        <taxon>Enterobacterales</taxon>
        <taxon>Morganellaceae</taxon>
        <taxon>Photorhabdus</taxon>
    </lineage>
</organism>
<dbReference type="AlphaFoldDB" id="A0A1C0U5Q4"/>
<feature type="domain" description="Disulphide bond isomerase DsbC/G N-terminal" evidence="8">
    <location>
        <begin position="18"/>
        <end position="82"/>
    </location>
</feature>
<dbReference type="EMBL" id="LOMY01000051">
    <property type="protein sequence ID" value="OCQ53264.1"/>
    <property type="molecule type" value="Genomic_DNA"/>
</dbReference>
<dbReference type="Pfam" id="PF13098">
    <property type="entry name" value="Thioredoxin_2"/>
    <property type="match status" value="1"/>
</dbReference>
<dbReference type="PATRIC" id="fig|286156.4.peg.1891"/>
<keyword evidence="6 7" id="KW-0676">Redox-active center</keyword>
<dbReference type="Proteomes" id="UP000093476">
    <property type="component" value="Unassembled WGS sequence"/>
</dbReference>
<dbReference type="InterPro" id="IPR012336">
    <property type="entry name" value="Thioredoxin-like_fold"/>
</dbReference>
<dbReference type="InterPro" id="IPR051470">
    <property type="entry name" value="Thiol:disulfide_interchange"/>
</dbReference>
<evidence type="ECO:0000256" key="3">
    <source>
        <dbReference type="ARBA" id="ARBA00022729"/>
    </source>
</evidence>